<evidence type="ECO:0000256" key="2">
    <source>
        <dbReference type="ARBA" id="ARBA00010790"/>
    </source>
</evidence>
<organism evidence="8 9">
    <name type="scientific">Actinoallomurus iriomotensis</name>
    <dbReference type="NCBI Taxonomy" id="478107"/>
    <lineage>
        <taxon>Bacteria</taxon>
        <taxon>Bacillati</taxon>
        <taxon>Actinomycetota</taxon>
        <taxon>Actinomycetes</taxon>
        <taxon>Streptosporangiales</taxon>
        <taxon>Thermomonosporaceae</taxon>
        <taxon>Actinoallomurus</taxon>
    </lineage>
</organism>
<keyword evidence="4 5" id="KW-0274">FAD</keyword>
<dbReference type="Pfam" id="PF00732">
    <property type="entry name" value="GMC_oxred_N"/>
    <property type="match status" value="1"/>
</dbReference>
<dbReference type="PIRSF" id="PIRSF000137">
    <property type="entry name" value="Alcohol_oxidase"/>
    <property type="match status" value="1"/>
</dbReference>
<dbReference type="SUPFAM" id="SSF51905">
    <property type="entry name" value="FAD/NAD(P)-binding domain"/>
    <property type="match status" value="1"/>
</dbReference>
<protein>
    <submittedName>
        <fullName evidence="8">Glucose-methanol-choline oxidoreductase</fullName>
    </submittedName>
</protein>
<dbReference type="InterPro" id="IPR007867">
    <property type="entry name" value="GMC_OxRtase_C"/>
</dbReference>
<feature type="domain" description="Glucose-methanol-choline oxidoreductase C-terminal" evidence="7">
    <location>
        <begin position="351"/>
        <end position="483"/>
    </location>
</feature>
<dbReference type="GO" id="GO:0016614">
    <property type="term" value="F:oxidoreductase activity, acting on CH-OH group of donors"/>
    <property type="evidence" value="ECO:0007669"/>
    <property type="project" value="InterPro"/>
</dbReference>
<evidence type="ECO:0000256" key="5">
    <source>
        <dbReference type="PIRSR" id="PIRSR000137-2"/>
    </source>
</evidence>
<dbReference type="InterPro" id="IPR000172">
    <property type="entry name" value="GMC_OxRdtase_N"/>
</dbReference>
<evidence type="ECO:0000313" key="9">
    <source>
        <dbReference type="Proteomes" id="UP001165135"/>
    </source>
</evidence>
<name>A0A9W6RSV6_9ACTN</name>
<keyword evidence="3" id="KW-0285">Flavoprotein</keyword>
<feature type="binding site" evidence="5">
    <location>
        <position position="428"/>
    </location>
    <ligand>
        <name>substrate</name>
    </ligand>
</feature>
<evidence type="ECO:0000256" key="1">
    <source>
        <dbReference type="ARBA" id="ARBA00001974"/>
    </source>
</evidence>
<evidence type="ECO:0000313" key="8">
    <source>
        <dbReference type="EMBL" id="GLY80954.1"/>
    </source>
</evidence>
<accession>A0A9W6RSV6</accession>
<dbReference type="Pfam" id="PF05199">
    <property type="entry name" value="GMC_oxred_C"/>
    <property type="match status" value="1"/>
</dbReference>
<evidence type="ECO:0000256" key="3">
    <source>
        <dbReference type="ARBA" id="ARBA00022630"/>
    </source>
</evidence>
<comment type="caution">
    <text evidence="8">The sequence shown here is derived from an EMBL/GenBank/DDBJ whole genome shotgun (WGS) entry which is preliminary data.</text>
</comment>
<gene>
    <name evidence="8" type="ORF">Airi01_092210</name>
</gene>
<dbReference type="Gene3D" id="3.50.50.60">
    <property type="entry name" value="FAD/NAD(P)-binding domain"/>
    <property type="match status" value="1"/>
</dbReference>
<comment type="similarity">
    <text evidence="2">Belongs to the GMC oxidoreductase family.</text>
</comment>
<evidence type="ECO:0000259" key="6">
    <source>
        <dbReference type="Pfam" id="PF00732"/>
    </source>
</evidence>
<dbReference type="Gene3D" id="3.30.410.40">
    <property type="match status" value="1"/>
</dbReference>
<comment type="cofactor">
    <cofactor evidence="1 5">
        <name>FAD</name>
        <dbReference type="ChEBI" id="CHEBI:57692"/>
    </cofactor>
</comment>
<feature type="binding site" evidence="5">
    <location>
        <position position="77"/>
    </location>
    <ligand>
        <name>FAD</name>
        <dbReference type="ChEBI" id="CHEBI:57692"/>
    </ligand>
</feature>
<dbReference type="PROSITE" id="PS51257">
    <property type="entry name" value="PROKAR_LIPOPROTEIN"/>
    <property type="match status" value="1"/>
</dbReference>
<evidence type="ECO:0000259" key="7">
    <source>
        <dbReference type="Pfam" id="PF05199"/>
    </source>
</evidence>
<dbReference type="PANTHER" id="PTHR11552:SF147">
    <property type="entry name" value="CHOLINE DEHYDROGENASE, MITOCHONDRIAL"/>
    <property type="match status" value="1"/>
</dbReference>
<dbReference type="EMBL" id="BSTJ01000016">
    <property type="protein sequence ID" value="GLY80954.1"/>
    <property type="molecule type" value="Genomic_DNA"/>
</dbReference>
<evidence type="ECO:0000256" key="4">
    <source>
        <dbReference type="ARBA" id="ARBA00022827"/>
    </source>
</evidence>
<dbReference type="Proteomes" id="UP001165135">
    <property type="component" value="Unassembled WGS sequence"/>
</dbReference>
<dbReference type="AlphaFoldDB" id="A0A9W6RSV6"/>
<dbReference type="PANTHER" id="PTHR11552">
    <property type="entry name" value="GLUCOSE-METHANOL-CHOLINE GMC OXIDOREDUCTASE"/>
    <property type="match status" value="1"/>
</dbReference>
<reference evidence="8" key="1">
    <citation type="submission" date="2023-03" db="EMBL/GenBank/DDBJ databases">
        <title>Actinoallomurus iriomotensis NBRC 103681.</title>
        <authorList>
            <person name="Ichikawa N."/>
            <person name="Sato H."/>
            <person name="Tonouchi N."/>
        </authorList>
    </citation>
    <scope>NUCLEOTIDE SEQUENCE</scope>
    <source>
        <strain evidence="8">NBRC 103681</strain>
    </source>
</reference>
<dbReference type="RefSeq" id="WP_285634654.1">
    <property type="nucleotide sequence ID" value="NZ_BSTJ01000016.1"/>
</dbReference>
<sequence>MRQTHFNVLIVGGGAAGCVLANRLSEDERTSVGLVEAGPDYGTFDVERWPAELLDARSAARGHDWSPGPSCCARARVIGGSSAHNGCWATLGAPADYDAWAAYSGGSWDNATLRPYLRRAVSRLRVRPVAPDDRTAWHEAVIEAGRALGLPYLEDVNAEHEREGVGWVPLNAVGGTRWHTAFAYLDPARDRPNLRIVARSLAVRLEFAGERATGLVVAGEDGERLLTADAVILCCGTYGNPPLLMRSGVGPEAVLRRLGAPVLHPRDGVGENLVDHSSLGLMLDPLESLHAAMPDAAESYFAQTVIKARSSVARDEFWDLHIVPSAAPAEDAQGLYNGPLTAGFYVFAMAPDARGSVRAGSLDPEEPPVIEHGFFTDPEGHDQQVVLDGIDLAHELARSVPLAGLAGLTPWPAERRERESVLADANGYWHPVGTCAMGPEDDPLAVADERGRVHGLENVYVADASLMPLIPRANTHLTTVAVADRLGELLAASLSGAHGRSEAG</sequence>
<dbReference type="GO" id="GO:0050660">
    <property type="term" value="F:flavin adenine dinucleotide binding"/>
    <property type="evidence" value="ECO:0007669"/>
    <property type="project" value="InterPro"/>
</dbReference>
<feature type="domain" description="Glucose-methanol-choline oxidoreductase N-terminal" evidence="6">
    <location>
        <begin position="8"/>
        <end position="276"/>
    </location>
</feature>
<dbReference type="InterPro" id="IPR012132">
    <property type="entry name" value="GMC_OxRdtase"/>
</dbReference>
<feature type="binding site" evidence="5">
    <location>
        <begin position="429"/>
        <end position="430"/>
    </location>
    <ligand>
        <name>FAD</name>
        <dbReference type="ChEBI" id="CHEBI:57692"/>
    </ligand>
</feature>
<dbReference type="InterPro" id="IPR036188">
    <property type="entry name" value="FAD/NAD-bd_sf"/>
</dbReference>
<dbReference type="SUPFAM" id="SSF54373">
    <property type="entry name" value="FAD-linked reductases, C-terminal domain"/>
    <property type="match status" value="1"/>
</dbReference>
<proteinExistence type="inferred from homology"/>